<dbReference type="InterPro" id="IPR006370">
    <property type="entry name" value="HB_polyprenyltransferase-like"/>
</dbReference>
<dbReference type="PANTHER" id="PTHR11048">
    <property type="entry name" value="PRENYLTRANSFERASES"/>
    <property type="match status" value="1"/>
</dbReference>
<dbReference type="GO" id="GO:0005743">
    <property type="term" value="C:mitochondrial inner membrane"/>
    <property type="evidence" value="ECO:0007669"/>
    <property type="project" value="UniProtKB-SubCell"/>
</dbReference>
<dbReference type="GO" id="GO:0008412">
    <property type="term" value="F:4-hydroxybenzoate polyprenyltransferase activity"/>
    <property type="evidence" value="ECO:0007669"/>
    <property type="project" value="UniProtKB-EC"/>
</dbReference>
<feature type="transmembrane region" description="Helical" evidence="8">
    <location>
        <begin position="117"/>
        <end position="140"/>
    </location>
</feature>
<dbReference type="InterPro" id="IPR000537">
    <property type="entry name" value="UbiA_prenyltransferase"/>
</dbReference>
<dbReference type="KEGG" id="cme:CYME_CMT588C"/>
<evidence type="ECO:0000256" key="8">
    <source>
        <dbReference type="HAMAP-Rule" id="MF_03189"/>
    </source>
</evidence>
<keyword evidence="10" id="KW-1185">Reference proteome</keyword>
<feature type="transmembrane region" description="Helical" evidence="8">
    <location>
        <begin position="323"/>
        <end position="339"/>
    </location>
</feature>
<dbReference type="GO" id="GO:0006744">
    <property type="term" value="P:ubiquinone biosynthetic process"/>
    <property type="evidence" value="ECO:0007669"/>
    <property type="project" value="UniProtKB-UniRule"/>
</dbReference>
<name>M1UY27_CYAM1</name>
<gene>
    <name evidence="9" type="ORF">CYME_CMT588C</name>
</gene>
<evidence type="ECO:0000313" key="9">
    <source>
        <dbReference type="EMBL" id="BAM83496.1"/>
    </source>
</evidence>
<dbReference type="HAMAP" id="MF_01635">
    <property type="entry name" value="UbiA"/>
    <property type="match status" value="1"/>
</dbReference>
<dbReference type="InterPro" id="IPR039653">
    <property type="entry name" value="Prenyltransferase"/>
</dbReference>
<accession>M1UY27</accession>
<dbReference type="AlphaFoldDB" id="M1UY27"/>
<proteinExistence type="inferred from homology"/>
<comment type="pathway">
    <text evidence="8">Cofactor biosynthesis; ubiquinone biosynthesis.</text>
</comment>
<comment type="subcellular location">
    <subcellularLocation>
        <location evidence="2">Membrane</location>
        <topology evidence="2">Multi-pass membrane protein</topology>
    </subcellularLocation>
    <subcellularLocation>
        <location evidence="8">Mitochondrion inner membrane</location>
        <topology evidence="8">Multi-pass membrane protein</topology>
        <orientation evidence="8">Matrix side</orientation>
    </subcellularLocation>
</comment>
<dbReference type="eggNOG" id="KOG1381">
    <property type="taxonomic scope" value="Eukaryota"/>
</dbReference>
<dbReference type="HOGENOM" id="CLU_034879_0_2_1"/>
<reference evidence="9 10" key="1">
    <citation type="journal article" date="2004" name="Nature">
        <title>Genome sequence of the ultrasmall unicellular red alga Cyanidioschyzon merolae 10D.</title>
        <authorList>
            <person name="Matsuzaki M."/>
            <person name="Misumi O."/>
            <person name="Shin-i T."/>
            <person name="Maruyama S."/>
            <person name="Takahara M."/>
            <person name="Miyagishima S."/>
            <person name="Mori T."/>
            <person name="Nishida K."/>
            <person name="Yagisawa F."/>
            <person name="Nishida K."/>
            <person name="Yoshida Y."/>
            <person name="Nishimura Y."/>
            <person name="Nakao S."/>
            <person name="Kobayashi T."/>
            <person name="Momoyama Y."/>
            <person name="Higashiyama T."/>
            <person name="Minoda A."/>
            <person name="Sano M."/>
            <person name="Nomoto H."/>
            <person name="Oishi K."/>
            <person name="Hayashi H."/>
            <person name="Ohta F."/>
            <person name="Nishizaka S."/>
            <person name="Haga S."/>
            <person name="Miura S."/>
            <person name="Morishita T."/>
            <person name="Kabeya Y."/>
            <person name="Terasawa K."/>
            <person name="Suzuki Y."/>
            <person name="Ishii Y."/>
            <person name="Asakawa S."/>
            <person name="Takano H."/>
            <person name="Ohta N."/>
            <person name="Kuroiwa H."/>
            <person name="Tanaka K."/>
            <person name="Shimizu N."/>
            <person name="Sugano S."/>
            <person name="Sato N."/>
            <person name="Nozaki H."/>
            <person name="Ogasawara N."/>
            <person name="Kohara Y."/>
            <person name="Kuroiwa T."/>
        </authorList>
    </citation>
    <scope>NUCLEOTIDE SEQUENCE [LARGE SCALE GENOMIC DNA]</scope>
    <source>
        <strain evidence="9 10">10D</strain>
    </source>
</reference>
<dbReference type="GeneID" id="16997761"/>
<comment type="function">
    <text evidence="8">Catalyzes the prenylation of para-hydroxybenzoate (PHB) with an all-trans polyprenyl group. Mediates the second step in the final reaction sequence of coenzyme Q (CoQ) biosynthesis, which is the condensation of the polyisoprenoid side chain with PHB, generating the first membrane-bound Q intermediate.</text>
</comment>
<feature type="transmembrane region" description="Helical" evidence="8">
    <location>
        <begin position="213"/>
        <end position="235"/>
    </location>
</feature>
<comment type="similarity">
    <text evidence="3 8">Belongs to the UbiA prenyltransferase family.</text>
</comment>
<dbReference type="InterPro" id="IPR044878">
    <property type="entry name" value="UbiA_sf"/>
</dbReference>
<sequence length="358" mass="39017">MVQVAPSLWTRLVQRVAPYAQLARWDKPTGVWLLYLPGAWSIALAAGLESTTSAGHGTEPPVQPTTSPVGSLRLQGAFLAGAFLLRGAGCTINDLWDRDIDKQTIRTRQRPLASGRLHLGQGLGFAAAQTLAGFPILLWISTPAQQRAQRFGVHQIRDLLHSTTFLTGVTALVPATLYPLAKRVTMWPQAVLGLTFNWGVLLGWSAATDGSMAWRVVLPLYGAGWCWTLVYDTIYAHQDKYTDRRLGVGSTALRFGEVHAKTWLRGFAAGMVASLTLVGVVSEQPWPFYAGVTLVGAQLFHQIQRVRLDDPADCMRHFRRMPLTGLVLLLGIAGANAWRQRVPVSTDTEAVVGTQSSG</sequence>
<feature type="transmembrane region" description="Helical" evidence="8">
    <location>
        <begin position="77"/>
        <end position="96"/>
    </location>
</feature>
<dbReference type="OrthoDB" id="18170at2759"/>
<evidence type="ECO:0000256" key="4">
    <source>
        <dbReference type="ARBA" id="ARBA00022679"/>
    </source>
</evidence>
<evidence type="ECO:0000256" key="3">
    <source>
        <dbReference type="ARBA" id="ARBA00005985"/>
    </source>
</evidence>
<evidence type="ECO:0000256" key="7">
    <source>
        <dbReference type="ARBA" id="ARBA00023136"/>
    </source>
</evidence>
<keyword evidence="8" id="KW-0496">Mitochondrion</keyword>
<dbReference type="RefSeq" id="XP_005539532.1">
    <property type="nucleotide sequence ID" value="XM_005539475.1"/>
</dbReference>
<dbReference type="FunFam" id="1.20.120.1780:FF:000001">
    <property type="entry name" value="4-hydroxybenzoate octaprenyltransferase"/>
    <property type="match status" value="1"/>
</dbReference>
<dbReference type="Gene3D" id="1.20.120.1780">
    <property type="entry name" value="UbiA prenyltransferase"/>
    <property type="match status" value="1"/>
</dbReference>
<evidence type="ECO:0000256" key="1">
    <source>
        <dbReference type="ARBA" id="ARBA00001946"/>
    </source>
</evidence>
<dbReference type="Gene3D" id="1.10.357.140">
    <property type="entry name" value="UbiA prenyltransferase"/>
    <property type="match status" value="1"/>
</dbReference>
<feature type="transmembrane region" description="Helical" evidence="8">
    <location>
        <begin position="190"/>
        <end position="207"/>
    </location>
</feature>
<organism evidence="9 10">
    <name type="scientific">Cyanidioschyzon merolae (strain NIES-3377 / 10D)</name>
    <name type="common">Unicellular red alga</name>
    <dbReference type="NCBI Taxonomy" id="280699"/>
    <lineage>
        <taxon>Eukaryota</taxon>
        <taxon>Rhodophyta</taxon>
        <taxon>Bangiophyceae</taxon>
        <taxon>Cyanidiales</taxon>
        <taxon>Cyanidiaceae</taxon>
        <taxon>Cyanidioschyzon</taxon>
    </lineage>
</organism>
<comment type="cofactor">
    <cofactor evidence="1 8">
        <name>Mg(2+)</name>
        <dbReference type="ChEBI" id="CHEBI:18420"/>
    </cofactor>
</comment>
<dbReference type="GO" id="GO:0008299">
    <property type="term" value="P:isoprenoid biosynthetic process"/>
    <property type="evidence" value="ECO:0007669"/>
    <property type="project" value="UniProtKB-UniRule"/>
</dbReference>
<keyword evidence="4 8" id="KW-0808">Transferase</keyword>
<dbReference type="Gramene" id="CMT588CT">
    <property type="protein sequence ID" value="CMT588CT"/>
    <property type="gene ID" value="CMT588C"/>
</dbReference>
<dbReference type="PANTHER" id="PTHR11048:SF28">
    <property type="entry name" value="4-HYDROXYBENZOATE POLYPRENYLTRANSFERASE, MITOCHONDRIAL"/>
    <property type="match status" value="1"/>
</dbReference>
<keyword evidence="8" id="KW-0414">Isoprene biosynthesis</keyword>
<evidence type="ECO:0000256" key="5">
    <source>
        <dbReference type="ARBA" id="ARBA00022692"/>
    </source>
</evidence>
<dbReference type="EMBL" id="AP006502">
    <property type="protein sequence ID" value="BAM83496.1"/>
    <property type="molecule type" value="Genomic_DNA"/>
</dbReference>
<evidence type="ECO:0000256" key="2">
    <source>
        <dbReference type="ARBA" id="ARBA00004141"/>
    </source>
</evidence>
<comment type="catalytic activity">
    <reaction evidence="8">
        <text>an all-trans-polyprenyl diphosphate + 4-hydroxybenzoate = a 4-hydroxy-3-(all-trans-polyprenyl)benzoate + diphosphate</text>
        <dbReference type="Rhea" id="RHEA:44504"/>
        <dbReference type="Rhea" id="RHEA-COMP:9514"/>
        <dbReference type="Rhea" id="RHEA-COMP:9564"/>
        <dbReference type="ChEBI" id="CHEBI:17879"/>
        <dbReference type="ChEBI" id="CHEBI:33019"/>
        <dbReference type="ChEBI" id="CHEBI:58914"/>
        <dbReference type="ChEBI" id="CHEBI:78396"/>
        <dbReference type="EC" id="2.5.1.39"/>
    </reaction>
</comment>
<dbReference type="EC" id="2.5.1.39" evidence="8"/>
<protein>
    <recommendedName>
        <fullName evidence="8">4-hydroxybenzoate polyprenyltransferase, mitochondrial</fullName>
        <shortName evidence="8">4-HB polyprenyltransferase</shortName>
        <ecNumber evidence="8">2.5.1.39</ecNumber>
    </recommendedName>
    <alternativeName>
        <fullName evidence="8">Para-hydroxybenzoate--polyprenyltransferase</fullName>
        <shortName evidence="8">PHB:PPT</shortName>
        <shortName evidence="8">PHB:polyprenyltransferase</shortName>
    </alternativeName>
</protein>
<reference evidence="9 10" key="2">
    <citation type="journal article" date="2007" name="BMC Biol.">
        <title>A 100%-complete sequence reveals unusually simple genomic features in the hot-spring red alga Cyanidioschyzon merolae.</title>
        <authorList>
            <person name="Nozaki H."/>
            <person name="Takano H."/>
            <person name="Misumi O."/>
            <person name="Terasawa K."/>
            <person name="Matsuzaki M."/>
            <person name="Maruyama S."/>
            <person name="Nishida K."/>
            <person name="Yagisawa F."/>
            <person name="Yoshida Y."/>
            <person name="Fujiwara T."/>
            <person name="Takio S."/>
            <person name="Tamura K."/>
            <person name="Chung S.J."/>
            <person name="Nakamura S."/>
            <person name="Kuroiwa H."/>
            <person name="Tanaka K."/>
            <person name="Sato N."/>
            <person name="Kuroiwa T."/>
        </authorList>
    </citation>
    <scope>NUCLEOTIDE SEQUENCE [LARGE SCALE GENOMIC DNA]</scope>
    <source>
        <strain evidence="9 10">10D</strain>
    </source>
</reference>
<keyword evidence="8" id="KW-0999">Mitochondrion inner membrane</keyword>
<feature type="transmembrane region" description="Helical" evidence="8">
    <location>
        <begin position="262"/>
        <end position="280"/>
    </location>
</feature>
<evidence type="ECO:0000256" key="6">
    <source>
        <dbReference type="ARBA" id="ARBA00022989"/>
    </source>
</evidence>
<evidence type="ECO:0000313" key="10">
    <source>
        <dbReference type="Proteomes" id="UP000007014"/>
    </source>
</evidence>
<feature type="transmembrane region" description="Helical" evidence="8">
    <location>
        <begin position="160"/>
        <end position="178"/>
    </location>
</feature>
<dbReference type="Proteomes" id="UP000007014">
    <property type="component" value="Chromosome 20"/>
</dbReference>
<keyword evidence="6 8" id="KW-1133">Transmembrane helix</keyword>
<keyword evidence="7 8" id="KW-0472">Membrane</keyword>
<dbReference type="OMA" id="KFEHTIF"/>
<keyword evidence="8" id="KW-0831">Ubiquinone biosynthesis</keyword>
<dbReference type="CDD" id="cd13959">
    <property type="entry name" value="PT_UbiA_COQ2"/>
    <property type="match status" value="1"/>
</dbReference>
<keyword evidence="5 8" id="KW-0812">Transmembrane</keyword>
<dbReference type="Pfam" id="PF01040">
    <property type="entry name" value="UbiA"/>
    <property type="match status" value="1"/>
</dbReference>
<dbReference type="UniPathway" id="UPA00232"/>
<dbReference type="STRING" id="280699.M1UY27"/>